<sequence length="420" mass="49049">MVAMKVRDVPNRLVIGPEEPAGMDCFADDRDALNDFAKYYNNAHLSDVNVIVGDENFAAHRLILAKNSEFHGEIVQNFIDLKVFPAFLRFLYCNHVVLHQDNCLPILILADKYNVISLKKVCIDFAISEILPSLMLKDVFSIWFSYATKAYHQLLIRACIQTIARDFELLITEEWEKSWLALDRDQMIEILKCNQLVVANEYRLWEAVMRWLQAPNHPERRGTTASPLLSSLLPYIRFPFMTADELTHVERSQFAECYPKLFHPQILLAYKFQALPLSSRVNCKEFLTTQFLLRNYTDIRWDKRISISNEQLYQRAASCVMHIIRTRSCTFPLQTWQWTLKLGGSSYSNAVDDVLKAYLISEDIDQPRSIEYMLSIVDEKRVLRSFSSKKNFTKTRFAKSLFYILVRVTPYFFIKMILVT</sequence>
<dbReference type="STRING" id="334426.A0A0R3PEN0"/>
<dbReference type="InterPro" id="IPR000210">
    <property type="entry name" value="BTB/POZ_dom"/>
</dbReference>
<dbReference type="Pfam" id="PF07707">
    <property type="entry name" value="BACK"/>
    <property type="match status" value="1"/>
</dbReference>
<dbReference type="WBParaSite" id="ACOC_0000254901-mRNA-1">
    <property type="protein sequence ID" value="ACOC_0000254901-mRNA-1"/>
    <property type="gene ID" value="ACOC_0000254901"/>
</dbReference>
<dbReference type="InterPro" id="IPR051481">
    <property type="entry name" value="BTB-POZ/Galectin-3-binding"/>
</dbReference>
<name>A0A0R3PEN0_ANGCS</name>
<dbReference type="AlphaFoldDB" id="A0A0R3PEN0"/>
<dbReference type="SUPFAM" id="SSF54695">
    <property type="entry name" value="POZ domain"/>
    <property type="match status" value="1"/>
</dbReference>
<dbReference type="Pfam" id="PF00651">
    <property type="entry name" value="BTB"/>
    <property type="match status" value="1"/>
</dbReference>
<dbReference type="PANTHER" id="PTHR24410:SF47">
    <property type="entry name" value="BTB DOMAIN-CONTAINING PROTEIN"/>
    <property type="match status" value="1"/>
</dbReference>
<dbReference type="SMART" id="SM00875">
    <property type="entry name" value="BACK"/>
    <property type="match status" value="1"/>
</dbReference>
<dbReference type="PROSITE" id="PS50097">
    <property type="entry name" value="BTB"/>
    <property type="match status" value="1"/>
</dbReference>
<evidence type="ECO:0000313" key="2">
    <source>
        <dbReference type="EMBL" id="VDM54135.1"/>
    </source>
</evidence>
<dbReference type="OrthoDB" id="2359033at2759"/>
<proteinExistence type="predicted"/>
<evidence type="ECO:0000313" key="4">
    <source>
        <dbReference type="WBParaSite" id="ACOC_0000254901-mRNA-1"/>
    </source>
</evidence>
<keyword evidence="3" id="KW-1185">Reference proteome</keyword>
<dbReference type="CDD" id="cd18493">
    <property type="entry name" value="BACK_BTBD17"/>
    <property type="match status" value="1"/>
</dbReference>
<dbReference type="PANTHER" id="PTHR24410">
    <property type="entry name" value="HL07962P-RELATED"/>
    <property type="match status" value="1"/>
</dbReference>
<dbReference type="Gene3D" id="3.30.710.10">
    <property type="entry name" value="Potassium Channel Kv1.1, Chain A"/>
    <property type="match status" value="1"/>
</dbReference>
<feature type="domain" description="BTB" evidence="1">
    <location>
        <begin position="46"/>
        <end position="100"/>
    </location>
</feature>
<dbReference type="OMA" id="EWEKEWL"/>
<protein>
    <submittedName>
        <fullName evidence="4">BTB domain-containing protein</fullName>
    </submittedName>
</protein>
<evidence type="ECO:0000259" key="1">
    <source>
        <dbReference type="PROSITE" id="PS50097"/>
    </source>
</evidence>
<evidence type="ECO:0000313" key="3">
    <source>
        <dbReference type="Proteomes" id="UP000267027"/>
    </source>
</evidence>
<dbReference type="InterPro" id="IPR011705">
    <property type="entry name" value="BACK"/>
</dbReference>
<dbReference type="SMART" id="SM00225">
    <property type="entry name" value="BTB"/>
    <property type="match status" value="1"/>
</dbReference>
<accession>A0A0R3PEN0</accession>
<gene>
    <name evidence="2" type="ORF">ACOC_LOCUS2550</name>
</gene>
<reference evidence="4" key="1">
    <citation type="submission" date="2017-02" db="UniProtKB">
        <authorList>
            <consortium name="WormBaseParasite"/>
        </authorList>
    </citation>
    <scope>IDENTIFICATION</scope>
</reference>
<dbReference type="Proteomes" id="UP000267027">
    <property type="component" value="Unassembled WGS sequence"/>
</dbReference>
<organism evidence="4">
    <name type="scientific">Angiostrongylus costaricensis</name>
    <name type="common">Nematode worm</name>
    <dbReference type="NCBI Taxonomy" id="334426"/>
    <lineage>
        <taxon>Eukaryota</taxon>
        <taxon>Metazoa</taxon>
        <taxon>Ecdysozoa</taxon>
        <taxon>Nematoda</taxon>
        <taxon>Chromadorea</taxon>
        <taxon>Rhabditida</taxon>
        <taxon>Rhabditina</taxon>
        <taxon>Rhabditomorpha</taxon>
        <taxon>Strongyloidea</taxon>
        <taxon>Metastrongylidae</taxon>
        <taxon>Angiostrongylus</taxon>
    </lineage>
</organism>
<reference evidence="2 3" key="2">
    <citation type="submission" date="2018-11" db="EMBL/GenBank/DDBJ databases">
        <authorList>
            <consortium name="Pathogen Informatics"/>
        </authorList>
    </citation>
    <scope>NUCLEOTIDE SEQUENCE [LARGE SCALE GENOMIC DNA]</scope>
    <source>
        <strain evidence="2 3">Costa Rica</strain>
    </source>
</reference>
<dbReference type="EMBL" id="UYYA01000534">
    <property type="protein sequence ID" value="VDM54135.1"/>
    <property type="molecule type" value="Genomic_DNA"/>
</dbReference>
<dbReference type="Gene3D" id="1.25.40.420">
    <property type="match status" value="1"/>
</dbReference>
<dbReference type="InterPro" id="IPR011333">
    <property type="entry name" value="SKP1/BTB/POZ_sf"/>
</dbReference>